<protein>
    <submittedName>
        <fullName evidence="2">Rtf2</fullName>
    </submittedName>
</protein>
<dbReference type="EMBL" id="JAHUZD010000018">
    <property type="protein sequence ID" value="KAI3407036.2"/>
    <property type="molecule type" value="Genomic_DNA"/>
</dbReference>
<accession>A0AAI9T283</accession>
<dbReference type="InterPro" id="IPR006735">
    <property type="entry name" value="Rtf2"/>
</dbReference>
<gene>
    <name evidence="2" type="ORF">KGF56_000124</name>
</gene>
<dbReference type="RefSeq" id="XP_049182781.1">
    <property type="nucleotide sequence ID" value="XM_049322342.1"/>
</dbReference>
<proteinExistence type="predicted"/>
<dbReference type="PANTHER" id="PTHR12775">
    <property type="entry name" value="PROTEIN C20ORF43 HOMOLOG"/>
    <property type="match status" value="1"/>
</dbReference>
<dbReference type="Proteomes" id="UP001202479">
    <property type="component" value="Unassembled WGS sequence"/>
</dbReference>
<name>A0AAI9T283_9ASCO</name>
<organism evidence="2 3">
    <name type="scientific">Candida oxycetoniae</name>
    <dbReference type="NCBI Taxonomy" id="497107"/>
    <lineage>
        <taxon>Eukaryota</taxon>
        <taxon>Fungi</taxon>
        <taxon>Dikarya</taxon>
        <taxon>Ascomycota</taxon>
        <taxon>Saccharomycotina</taxon>
        <taxon>Pichiomycetes</taxon>
        <taxon>Debaryomycetaceae</taxon>
        <taxon>Candida/Lodderomyces clade</taxon>
        <taxon>Candida</taxon>
    </lineage>
</organism>
<keyword evidence="3" id="KW-1185">Reference proteome</keyword>
<dbReference type="Pfam" id="PF04641">
    <property type="entry name" value="Rtf2"/>
    <property type="match status" value="1"/>
</dbReference>
<reference evidence="2" key="1">
    <citation type="journal article" date="2022" name="DNA Res.">
        <title>Genome analysis of five recently described species of the CUG-Ser clade uncovers Candida theae as a new hybrid lineage with pathogenic potential in the Candida parapsilosis species complex.</title>
        <authorList>
            <person name="Mixao V."/>
            <person name="Del Olmo V."/>
            <person name="Hegedusova E."/>
            <person name="Saus E."/>
            <person name="Pryszcz L."/>
            <person name="Cillingova A."/>
            <person name="Nosek J."/>
            <person name="Gabaldon T."/>
        </authorList>
    </citation>
    <scope>NUCLEOTIDE SEQUENCE</scope>
    <source>
        <strain evidence="2">CBS 10844</strain>
    </source>
</reference>
<feature type="region of interest" description="Disordered" evidence="1">
    <location>
        <begin position="250"/>
        <end position="277"/>
    </location>
</feature>
<evidence type="ECO:0000313" key="2">
    <source>
        <dbReference type="EMBL" id="KAI3407036.2"/>
    </source>
</evidence>
<dbReference type="GO" id="GO:0006274">
    <property type="term" value="P:DNA replication termination"/>
    <property type="evidence" value="ECO:0007669"/>
    <property type="project" value="TreeGrafter"/>
</dbReference>
<dbReference type="GeneID" id="73377741"/>
<sequence>MGNEGGTIAKRQDILSLHSGGHRSRPGIESDDAKQVLLHSCAFSGLPLYQNTPTVGDYKGRLYIKEKILQYILDSKLDKLKSKAEFQHLRSLKDLCKVAIKFEVVDDIAHFQCPITKELDDKCVYAYLRPCGCVMAYKFLRELKSTIAKTLKSPSQSSVKLQFQSQAQSQAQSQSQSSSLVPLQSQSSSSVPLSSQLPLQSVTANCPVCNEPFIFDYDLVIINPTNNEEFAEINEKSYKYLRNVLHLTNSKEPLKKKKHRKSSDLESSGGDFVRKRKLDQDGDIEAVKRAKA</sequence>
<comment type="caution">
    <text evidence="2">The sequence shown here is derived from an EMBL/GenBank/DDBJ whole genome shotgun (WGS) entry which is preliminary data.</text>
</comment>
<dbReference type="PANTHER" id="PTHR12775:SF0">
    <property type="entry name" value="REPLICATION TERMINATION FACTOR 2"/>
    <property type="match status" value="1"/>
</dbReference>
<dbReference type="GO" id="GO:0005634">
    <property type="term" value="C:nucleus"/>
    <property type="evidence" value="ECO:0007669"/>
    <property type="project" value="TreeGrafter"/>
</dbReference>
<dbReference type="AlphaFoldDB" id="A0AAI9T283"/>
<evidence type="ECO:0000256" key="1">
    <source>
        <dbReference type="SAM" id="MobiDB-lite"/>
    </source>
</evidence>
<evidence type="ECO:0000313" key="3">
    <source>
        <dbReference type="Proteomes" id="UP001202479"/>
    </source>
</evidence>